<feature type="region of interest" description="Disordered" evidence="9">
    <location>
        <begin position="1"/>
        <end position="26"/>
    </location>
</feature>
<dbReference type="SMART" id="SM00380">
    <property type="entry name" value="AP2"/>
    <property type="match status" value="1"/>
</dbReference>
<dbReference type="PANTHER" id="PTHR31985">
    <property type="entry name" value="ETHYLENE-RESPONSIVE TRANSCRIPTION FACTOR ERF042-RELATED"/>
    <property type="match status" value="1"/>
</dbReference>
<evidence type="ECO:0000256" key="8">
    <source>
        <dbReference type="ARBA" id="ARBA00024343"/>
    </source>
</evidence>
<keyword evidence="7" id="KW-0539">Nucleus</keyword>
<name>A0A8S0UMU2_OLEEU</name>
<evidence type="ECO:0000256" key="9">
    <source>
        <dbReference type="SAM" id="MobiDB-lite"/>
    </source>
</evidence>
<proteinExistence type="inferred from homology"/>
<dbReference type="Pfam" id="PF00847">
    <property type="entry name" value="AP2"/>
    <property type="match status" value="1"/>
</dbReference>
<dbReference type="PROSITE" id="PS51032">
    <property type="entry name" value="AP2_ERF"/>
    <property type="match status" value="1"/>
</dbReference>
<evidence type="ECO:0000256" key="3">
    <source>
        <dbReference type="ARBA" id="ARBA00023015"/>
    </source>
</evidence>
<comment type="subcellular location">
    <subcellularLocation>
        <location evidence="1">Nucleus</location>
    </subcellularLocation>
</comment>
<accession>A0A8S0UMU2</accession>
<feature type="compositionally biased region" description="Polar residues" evidence="9">
    <location>
        <begin position="102"/>
        <end position="117"/>
    </location>
</feature>
<evidence type="ECO:0000256" key="6">
    <source>
        <dbReference type="ARBA" id="ARBA00023163"/>
    </source>
</evidence>
<dbReference type="GO" id="GO:0003700">
    <property type="term" value="F:DNA-binding transcription factor activity"/>
    <property type="evidence" value="ECO:0007669"/>
    <property type="project" value="InterPro"/>
</dbReference>
<keyword evidence="6" id="KW-0804">Transcription</keyword>
<dbReference type="InterPro" id="IPR051032">
    <property type="entry name" value="AP2/ERF_TF_ERF_subfamily"/>
</dbReference>
<feature type="domain" description="AP2/ERF" evidence="10">
    <location>
        <begin position="22"/>
        <end position="79"/>
    </location>
</feature>
<dbReference type="Gramene" id="OE9A070362T1">
    <property type="protein sequence ID" value="OE9A070362C1"/>
    <property type="gene ID" value="OE9A070362"/>
</dbReference>
<comment type="similarity">
    <text evidence="8">Belongs to the AP2/ERF transcription factor family. ERF subfamily.</text>
</comment>
<sequence length="187" mass="21212">MDKTAPSSSSSPSVEQAGEPMKYKGVRKRKWGKYVSEIRLPNSRERIWLGSYDTAEKAARAFDAALFCLRGPQSKFNFPDDPPNIEGGSSLSPEEIKDVANQYATGHSGNNTQQPESSDPRTGSEDYMNPSFWDMPDSNETGPWMNLESEFGLFPDTVHYMQLHFTDENNDNDIEEDISQLWNFDQR</sequence>
<evidence type="ECO:0000313" key="12">
    <source>
        <dbReference type="Proteomes" id="UP000594638"/>
    </source>
</evidence>
<keyword evidence="2" id="KW-0611">Plant defense</keyword>
<dbReference type="FunFam" id="3.30.730.10:FF:000001">
    <property type="entry name" value="Ethylene-responsive transcription factor 2"/>
    <property type="match status" value="1"/>
</dbReference>
<dbReference type="InterPro" id="IPR036955">
    <property type="entry name" value="AP2/ERF_dom_sf"/>
</dbReference>
<feature type="compositionally biased region" description="Low complexity" evidence="9">
    <location>
        <begin position="1"/>
        <end position="13"/>
    </location>
</feature>
<dbReference type="GO" id="GO:0003677">
    <property type="term" value="F:DNA binding"/>
    <property type="evidence" value="ECO:0007669"/>
    <property type="project" value="UniProtKB-KW"/>
</dbReference>
<reference evidence="11 12" key="1">
    <citation type="submission" date="2019-12" db="EMBL/GenBank/DDBJ databases">
        <authorList>
            <person name="Alioto T."/>
            <person name="Alioto T."/>
            <person name="Gomez Garrido J."/>
        </authorList>
    </citation>
    <scope>NUCLEOTIDE SEQUENCE [LARGE SCALE GENOMIC DNA]</scope>
</reference>
<keyword evidence="3" id="KW-0805">Transcription regulation</keyword>
<dbReference type="EMBL" id="CACTIH010009055">
    <property type="protein sequence ID" value="CAA3021469.1"/>
    <property type="molecule type" value="Genomic_DNA"/>
</dbReference>
<dbReference type="PRINTS" id="PR00367">
    <property type="entry name" value="ETHRSPELEMNT"/>
</dbReference>
<dbReference type="PANTHER" id="PTHR31985:SF273">
    <property type="entry name" value="ETHYLENE-RESPONSIVE TRANSCRIPTION FACTOR ERF017"/>
    <property type="match status" value="1"/>
</dbReference>
<keyword evidence="12" id="KW-1185">Reference proteome</keyword>
<organism evidence="11 12">
    <name type="scientific">Olea europaea subsp. europaea</name>
    <dbReference type="NCBI Taxonomy" id="158383"/>
    <lineage>
        <taxon>Eukaryota</taxon>
        <taxon>Viridiplantae</taxon>
        <taxon>Streptophyta</taxon>
        <taxon>Embryophyta</taxon>
        <taxon>Tracheophyta</taxon>
        <taxon>Spermatophyta</taxon>
        <taxon>Magnoliopsida</taxon>
        <taxon>eudicotyledons</taxon>
        <taxon>Gunneridae</taxon>
        <taxon>Pentapetalae</taxon>
        <taxon>asterids</taxon>
        <taxon>lamiids</taxon>
        <taxon>Lamiales</taxon>
        <taxon>Oleaceae</taxon>
        <taxon>Oleeae</taxon>
        <taxon>Olea</taxon>
    </lineage>
</organism>
<dbReference type="AlphaFoldDB" id="A0A8S0UMU2"/>
<dbReference type="Gene3D" id="3.30.730.10">
    <property type="entry name" value="AP2/ERF domain"/>
    <property type="match status" value="1"/>
</dbReference>
<evidence type="ECO:0000256" key="5">
    <source>
        <dbReference type="ARBA" id="ARBA00023159"/>
    </source>
</evidence>
<dbReference type="CDD" id="cd00018">
    <property type="entry name" value="AP2"/>
    <property type="match status" value="1"/>
</dbReference>
<evidence type="ECO:0000256" key="7">
    <source>
        <dbReference type="ARBA" id="ARBA00023242"/>
    </source>
</evidence>
<dbReference type="SUPFAM" id="SSF54171">
    <property type="entry name" value="DNA-binding domain"/>
    <property type="match status" value="1"/>
</dbReference>
<dbReference type="InterPro" id="IPR016177">
    <property type="entry name" value="DNA-bd_dom_sf"/>
</dbReference>
<evidence type="ECO:0000259" key="10">
    <source>
        <dbReference type="PROSITE" id="PS51032"/>
    </source>
</evidence>
<dbReference type="Proteomes" id="UP000594638">
    <property type="component" value="Unassembled WGS sequence"/>
</dbReference>
<dbReference type="GO" id="GO:0005634">
    <property type="term" value="C:nucleus"/>
    <property type="evidence" value="ECO:0007669"/>
    <property type="project" value="UniProtKB-SubCell"/>
</dbReference>
<feature type="region of interest" description="Disordered" evidence="9">
    <location>
        <begin position="73"/>
        <end position="141"/>
    </location>
</feature>
<comment type="caution">
    <text evidence="11">The sequence shown here is derived from an EMBL/GenBank/DDBJ whole genome shotgun (WGS) entry which is preliminary data.</text>
</comment>
<gene>
    <name evidence="11" type="ORF">OLEA9_A070362</name>
</gene>
<evidence type="ECO:0000313" key="11">
    <source>
        <dbReference type="EMBL" id="CAA3021469.1"/>
    </source>
</evidence>
<dbReference type="InterPro" id="IPR001471">
    <property type="entry name" value="AP2/ERF_dom"/>
</dbReference>
<keyword evidence="5" id="KW-0010">Activator</keyword>
<keyword evidence="4" id="KW-0238">DNA-binding</keyword>
<evidence type="ECO:0000256" key="1">
    <source>
        <dbReference type="ARBA" id="ARBA00004123"/>
    </source>
</evidence>
<evidence type="ECO:0000256" key="2">
    <source>
        <dbReference type="ARBA" id="ARBA00022821"/>
    </source>
</evidence>
<dbReference type="GO" id="GO:0006952">
    <property type="term" value="P:defense response"/>
    <property type="evidence" value="ECO:0007669"/>
    <property type="project" value="UniProtKB-KW"/>
</dbReference>
<dbReference type="OrthoDB" id="1918918at2759"/>
<evidence type="ECO:0000256" key="4">
    <source>
        <dbReference type="ARBA" id="ARBA00023125"/>
    </source>
</evidence>
<protein>
    <submittedName>
        <fullName evidence="11">Ethylene-responsive transcription factor ERF017-like</fullName>
    </submittedName>
</protein>